<evidence type="ECO:0000256" key="1">
    <source>
        <dbReference type="SAM" id="MobiDB-lite"/>
    </source>
</evidence>
<comment type="caution">
    <text evidence="2">The sequence shown here is derived from an EMBL/GenBank/DDBJ whole genome shotgun (WGS) entry which is preliminary data.</text>
</comment>
<organism evidence="2 3">
    <name type="scientific">Alternaria atra</name>
    <dbReference type="NCBI Taxonomy" id="119953"/>
    <lineage>
        <taxon>Eukaryota</taxon>
        <taxon>Fungi</taxon>
        <taxon>Dikarya</taxon>
        <taxon>Ascomycota</taxon>
        <taxon>Pezizomycotina</taxon>
        <taxon>Dothideomycetes</taxon>
        <taxon>Pleosporomycetidae</taxon>
        <taxon>Pleosporales</taxon>
        <taxon>Pleosporineae</taxon>
        <taxon>Pleosporaceae</taxon>
        <taxon>Alternaria</taxon>
        <taxon>Alternaria sect. Ulocladioides</taxon>
    </lineage>
</organism>
<dbReference type="AlphaFoldDB" id="A0A8J2N768"/>
<dbReference type="GeneID" id="67018055"/>
<proteinExistence type="predicted"/>
<dbReference type="OrthoDB" id="3693456at2759"/>
<feature type="compositionally biased region" description="Polar residues" evidence="1">
    <location>
        <begin position="15"/>
        <end position="28"/>
    </location>
</feature>
<keyword evidence="3" id="KW-1185">Reference proteome</keyword>
<dbReference type="RefSeq" id="XP_043169749.1">
    <property type="nucleotide sequence ID" value="XM_043313814.1"/>
</dbReference>
<evidence type="ECO:0000313" key="2">
    <source>
        <dbReference type="EMBL" id="CAG5162287.1"/>
    </source>
</evidence>
<evidence type="ECO:0000313" key="3">
    <source>
        <dbReference type="Proteomes" id="UP000676310"/>
    </source>
</evidence>
<accession>A0A8J2N768</accession>
<feature type="compositionally biased region" description="Basic and acidic residues" evidence="1">
    <location>
        <begin position="81"/>
        <end position="94"/>
    </location>
</feature>
<sequence>MDRLQELAAAAEAHSSPNSTTHPTANRTDMSHSVAGVYTEKELEAAATILTLGKPILLFEDDVEAAHILVDMSKSISSPKSDSERTKSDNERTLTAEPSPVTTPTRAAMPSTYTVGTLGSIEDVGVSVPTAITAVPARTVKVVTLKEYIAMKEGRKDREAQKNA</sequence>
<gene>
    <name evidence="2" type="ORF">ALTATR162_LOCUS6193</name>
</gene>
<reference evidence="2" key="1">
    <citation type="submission" date="2021-05" db="EMBL/GenBank/DDBJ databases">
        <authorList>
            <person name="Stam R."/>
        </authorList>
    </citation>
    <scope>NUCLEOTIDE SEQUENCE</scope>
    <source>
        <strain evidence="2">CS162</strain>
    </source>
</reference>
<dbReference type="EMBL" id="CAJRGZ010000019">
    <property type="protein sequence ID" value="CAG5162287.1"/>
    <property type="molecule type" value="Genomic_DNA"/>
</dbReference>
<name>A0A8J2N768_9PLEO</name>
<feature type="region of interest" description="Disordered" evidence="1">
    <location>
        <begin position="1"/>
        <end position="29"/>
    </location>
</feature>
<protein>
    <submittedName>
        <fullName evidence="2">Uncharacterized protein</fullName>
    </submittedName>
</protein>
<dbReference type="Proteomes" id="UP000676310">
    <property type="component" value="Unassembled WGS sequence"/>
</dbReference>
<feature type="region of interest" description="Disordered" evidence="1">
    <location>
        <begin position="71"/>
        <end position="108"/>
    </location>
</feature>